<feature type="binding site" evidence="15">
    <location>
        <position position="54"/>
    </location>
    <ligand>
        <name>Mg(2+)</name>
        <dbReference type="ChEBI" id="CHEBI:18420"/>
        <label>2</label>
    </ligand>
</feature>
<reference evidence="18" key="1">
    <citation type="submission" date="2017-06" db="EMBL/GenBank/DDBJ databases">
        <authorList>
            <person name="Varghese N."/>
            <person name="Submissions S."/>
        </authorList>
    </citation>
    <scope>NUCLEOTIDE SEQUENCE [LARGE SCALE GENOMIC DNA]</scope>
    <source>
        <strain evidence="18">JAD2</strain>
    </source>
</reference>
<dbReference type="HAMAP" id="MF_02067">
    <property type="entry name" value="FBP_aldolase_phosphatase"/>
    <property type="match status" value="1"/>
</dbReference>
<feature type="binding site" evidence="15">
    <location>
        <position position="232"/>
    </location>
    <ligand>
        <name>Mg(2+)</name>
        <dbReference type="ChEBI" id="CHEBI:18420"/>
        <label>3</label>
    </ligand>
</feature>
<comment type="catalytic activity">
    <reaction evidence="15">
        <text>beta-D-fructose 1,6-bisphosphate = D-glyceraldehyde 3-phosphate + dihydroxyacetone phosphate</text>
        <dbReference type="Rhea" id="RHEA:14729"/>
        <dbReference type="ChEBI" id="CHEBI:32966"/>
        <dbReference type="ChEBI" id="CHEBI:57642"/>
        <dbReference type="ChEBI" id="CHEBI:59776"/>
        <dbReference type="EC" id="4.1.2.13"/>
    </reaction>
</comment>
<evidence type="ECO:0000256" key="5">
    <source>
        <dbReference type="ARBA" id="ARBA00011820"/>
    </source>
</evidence>
<feature type="active site" description="Proton acceptor; for FBP phosphatase activity" evidence="15">
    <location>
        <position position="13"/>
    </location>
</feature>
<feature type="region of interest" description="Disordered" evidence="16">
    <location>
        <begin position="364"/>
        <end position="383"/>
    </location>
</feature>
<comment type="caution">
    <text evidence="15">Lacks conserved residue(s) required for the propagation of feature annotation.</text>
</comment>
<evidence type="ECO:0000256" key="11">
    <source>
        <dbReference type="ARBA" id="ARBA00022842"/>
    </source>
</evidence>
<feature type="binding site" evidence="15">
    <location>
        <position position="233"/>
    </location>
    <ligand>
        <name>Mg(2+)</name>
        <dbReference type="ChEBI" id="CHEBI:18420"/>
        <label>3</label>
    </ligand>
</feature>
<dbReference type="GO" id="GO:0006094">
    <property type="term" value="P:gluconeogenesis"/>
    <property type="evidence" value="ECO:0007669"/>
    <property type="project" value="UniProtKB-UniRule"/>
</dbReference>
<evidence type="ECO:0000256" key="9">
    <source>
        <dbReference type="ARBA" id="ARBA00022723"/>
    </source>
</evidence>
<feature type="binding site" evidence="15">
    <location>
        <position position="54"/>
    </location>
    <ligand>
        <name>Mg(2+)</name>
        <dbReference type="ChEBI" id="CHEBI:18420"/>
        <label>1</label>
    </ligand>
</feature>
<feature type="binding site" description="in other chain" evidence="15">
    <location>
        <position position="134"/>
    </location>
    <ligand>
        <name>beta-D-fructose 1,6-bisphosphate</name>
        <dbReference type="ChEBI" id="CHEBI:32966"/>
        <note>ligand shared between dimeric partners</note>
    </ligand>
</feature>
<evidence type="ECO:0000256" key="4">
    <source>
        <dbReference type="ARBA" id="ARBA00010693"/>
    </source>
</evidence>
<proteinExistence type="inferred from homology"/>
<comment type="cofactor">
    <cofactor evidence="2 15">
        <name>Mg(2+)</name>
        <dbReference type="ChEBI" id="CHEBI:18420"/>
    </cofactor>
</comment>
<feature type="binding site" evidence="15">
    <location>
        <position position="287"/>
    </location>
    <ligand>
        <name>dihydroxyacetone phosphate</name>
        <dbReference type="ChEBI" id="CHEBI:57642"/>
    </ligand>
</feature>
<evidence type="ECO:0000256" key="3">
    <source>
        <dbReference type="ARBA" id="ARBA00004742"/>
    </source>
</evidence>
<protein>
    <recommendedName>
        <fullName evidence="7 15">Fructose-1,6-bisphosphate aldolase/phosphatase</fullName>
        <shortName evidence="15">FBP A/P</shortName>
        <shortName evidence="15">FBP aldolase/phosphatase</shortName>
        <ecNumber evidence="6 15">3.1.3.11</ecNumber>
        <ecNumber evidence="15">4.1.2.13</ecNumber>
    </recommendedName>
</protein>
<feature type="active site" description="Schiff-base intermediate with DHAP; for FBP aldolase activity" evidence="15">
    <location>
        <position position="232"/>
    </location>
</feature>
<sequence length="383" mass="42451">MSQEITISVIKADIGGMVGHSGIHTDLVALARQHLEEAQRRGVIVDYYVTWCGDDLQLIMTHRHGTDSPIVHGLAWETFERCTVKAKEMKLYGAGQDLIADAFSGNVRGMGPGVAEMSFIERPSEPIIIFMADKTSAGAWNLPLFRMFADPFNTAGLVISPALHEGFRFEVHDVKGHKRIFFNCPEEMYDLLVFIGAPGRYMIKAVYTKKGEIAAVSSTERLSLIAGHYVGKDDPVCIVRAQGIFPAVGEILEPFTMPHIVEGWMRGSHYGPLMPVPLQYAKCTRFDGPPRVVALGFQLADGRLVGPRDMFDDPAFDEARRLCNVIADHFRRHGPFEPHRLPMEEMEYTTLPEVAERLAGRWEPLPEPHPAIAGGDGSAVEAD</sequence>
<dbReference type="GO" id="GO:0004332">
    <property type="term" value="F:fructose-bisphosphate aldolase activity"/>
    <property type="evidence" value="ECO:0007669"/>
    <property type="project" value="UniProtKB-UniRule"/>
</dbReference>
<feature type="binding site" evidence="15">
    <location>
        <position position="13"/>
    </location>
    <ligand>
        <name>Mg(2+)</name>
        <dbReference type="ChEBI" id="CHEBI:18420"/>
        <label>1</label>
    </ligand>
</feature>
<keyword evidence="10 15" id="KW-0378">Hydrolase</keyword>
<feature type="binding site" description="in other chain" evidence="15">
    <location>
        <position position="348"/>
    </location>
    <ligand>
        <name>beta-D-fructose 1,6-bisphosphate</name>
        <dbReference type="ChEBI" id="CHEBI:32966"/>
        <note>ligand shared between dimeric partners</note>
    </ligand>
</feature>
<comment type="function">
    <text evidence="15">Catalyzes two subsequent steps in gluconeogenesis: the aldol condensation of dihydroxyacetone phosphate (DHAP) and glyceraldehyde-3-phosphate (GA3P) to fructose-1,6-bisphosphate (FBP), and the dephosphorylation of FBP to fructose-6-phosphate (F6P).</text>
</comment>
<keyword evidence="18" id="KW-1185">Reference proteome</keyword>
<dbReference type="InterPro" id="IPR002803">
    <property type="entry name" value="FBPase_V"/>
</dbReference>
<feature type="binding site" description="in other chain" evidence="15">
    <location>
        <position position="266"/>
    </location>
    <ligand>
        <name>beta-D-fructose 1,6-bisphosphate</name>
        <dbReference type="ChEBI" id="CHEBI:32966"/>
        <note>ligand shared between dimeric partners</note>
    </ligand>
</feature>
<evidence type="ECO:0000256" key="16">
    <source>
        <dbReference type="SAM" id="MobiDB-lite"/>
    </source>
</evidence>
<feature type="binding site" evidence="15">
    <location>
        <position position="234"/>
    </location>
    <ligand>
        <name>Mg(2+)</name>
        <dbReference type="ChEBI" id="CHEBI:18420"/>
        <label>3</label>
    </ligand>
</feature>
<comment type="catalytic activity">
    <reaction evidence="1 15">
        <text>beta-D-fructose 1,6-bisphosphate + H2O = beta-D-fructose 6-phosphate + phosphate</text>
        <dbReference type="Rhea" id="RHEA:11064"/>
        <dbReference type="ChEBI" id="CHEBI:15377"/>
        <dbReference type="ChEBI" id="CHEBI:32966"/>
        <dbReference type="ChEBI" id="CHEBI:43474"/>
        <dbReference type="ChEBI" id="CHEBI:57634"/>
        <dbReference type="EC" id="3.1.3.11"/>
    </reaction>
</comment>
<dbReference type="OrthoDB" id="9763541at2"/>
<feature type="binding site" description="in other chain" evidence="15">
    <location>
        <position position="92"/>
    </location>
    <ligand>
        <name>beta-D-fructose 1,6-bisphosphate</name>
        <dbReference type="ChEBI" id="CHEBI:32966"/>
        <note>ligand shared between dimeric partners</note>
    </ligand>
</feature>
<comment type="pathway">
    <text evidence="3 15">Carbohydrate biosynthesis; gluconeogenesis.</text>
</comment>
<dbReference type="Pfam" id="PF01950">
    <property type="entry name" value="FBPase_3"/>
    <property type="match status" value="1"/>
</dbReference>
<comment type="subunit">
    <text evidence="5 15">Homooctamer; dimer of tetramers.</text>
</comment>
<evidence type="ECO:0000313" key="17">
    <source>
        <dbReference type="EMBL" id="SNB69304.1"/>
    </source>
</evidence>
<dbReference type="NCBIfam" id="NF041126">
    <property type="entry name" value="FBP_aldo_phos"/>
    <property type="match status" value="1"/>
</dbReference>
<dbReference type="AlphaFoldDB" id="A0A212RAU0"/>
<evidence type="ECO:0000313" key="18">
    <source>
        <dbReference type="Proteomes" id="UP000197025"/>
    </source>
</evidence>
<organism evidence="17 18">
    <name type="scientific">Thermoflexus hugenholtzii JAD2</name>
    <dbReference type="NCBI Taxonomy" id="877466"/>
    <lineage>
        <taxon>Bacteria</taxon>
        <taxon>Bacillati</taxon>
        <taxon>Chloroflexota</taxon>
        <taxon>Thermoflexia</taxon>
        <taxon>Thermoflexales</taxon>
        <taxon>Thermoflexaceae</taxon>
        <taxon>Thermoflexus</taxon>
    </lineage>
</organism>
<evidence type="ECO:0000256" key="6">
    <source>
        <dbReference type="ARBA" id="ARBA00013093"/>
    </source>
</evidence>
<evidence type="ECO:0000256" key="10">
    <source>
        <dbReference type="ARBA" id="ARBA00022801"/>
    </source>
</evidence>
<evidence type="ECO:0000256" key="1">
    <source>
        <dbReference type="ARBA" id="ARBA00001273"/>
    </source>
</evidence>
<accession>A0A212RAU0</accession>
<dbReference type="PANTHER" id="PTHR38341">
    <property type="entry name" value="FRUCTOSE-1,6-BISPHOSPHATE ALDOLASE/PHOSPHATASE"/>
    <property type="match status" value="1"/>
</dbReference>
<keyword evidence="9 15" id="KW-0479">Metal-binding</keyword>
<feature type="active site" description="Proton donor/acceptor; for FBP aldolase activity" evidence="15">
    <location>
        <position position="229"/>
    </location>
</feature>
<gene>
    <name evidence="15" type="primary">fbp</name>
    <name evidence="17" type="ORF">SAMN02746019_00015390</name>
</gene>
<evidence type="ECO:0000256" key="7">
    <source>
        <dbReference type="ARBA" id="ARBA00018635"/>
    </source>
</evidence>
<evidence type="ECO:0000256" key="2">
    <source>
        <dbReference type="ARBA" id="ARBA00001946"/>
    </source>
</evidence>
<feature type="binding site" description="in other chain" evidence="15">
    <location>
        <position position="287"/>
    </location>
    <ligand>
        <name>beta-D-fructose 1,6-bisphosphate</name>
        <dbReference type="ChEBI" id="CHEBI:32966"/>
        <note>ligand shared between dimeric partners</note>
    </ligand>
</feature>
<dbReference type="UniPathway" id="UPA00138"/>
<feature type="binding site" evidence="15">
    <location>
        <position position="266"/>
    </location>
    <ligand>
        <name>dihydroxyacetone phosphate</name>
        <dbReference type="ChEBI" id="CHEBI:57642"/>
    </ligand>
</feature>
<keyword evidence="14 15" id="KW-0119">Carbohydrate metabolism</keyword>
<dbReference type="GO" id="GO:0042132">
    <property type="term" value="F:fructose 1,6-bisphosphate 1-phosphatase activity"/>
    <property type="evidence" value="ECO:0007669"/>
    <property type="project" value="UniProtKB-UniRule"/>
</dbReference>
<feature type="binding site" evidence="15">
    <location>
        <position position="20"/>
    </location>
    <ligand>
        <name>dihydroxyacetone phosphate</name>
        <dbReference type="ChEBI" id="CHEBI:57642"/>
    </ligand>
</feature>
<keyword evidence="8 15" id="KW-0312">Gluconeogenesis</keyword>
<feature type="binding site" evidence="15">
    <location>
        <position position="134"/>
    </location>
    <ligand>
        <name>dihydroxyacetone phosphate</name>
        <dbReference type="ChEBI" id="CHEBI:57642"/>
    </ligand>
</feature>
<evidence type="ECO:0000256" key="8">
    <source>
        <dbReference type="ARBA" id="ARBA00022432"/>
    </source>
</evidence>
<dbReference type="EMBL" id="FYEK01000041">
    <property type="protein sequence ID" value="SNB69304.1"/>
    <property type="molecule type" value="Genomic_DNA"/>
</dbReference>
<feature type="binding site" evidence="15">
    <location>
        <position position="233"/>
    </location>
    <ligand>
        <name>Mg(2+)</name>
        <dbReference type="ChEBI" id="CHEBI:18420"/>
        <label>4</label>
    </ligand>
</feature>
<dbReference type="SUPFAM" id="SSF111249">
    <property type="entry name" value="Sulfolobus fructose-1,6-bisphosphatase-like"/>
    <property type="match status" value="1"/>
</dbReference>
<dbReference type="Proteomes" id="UP000197025">
    <property type="component" value="Unassembled WGS sequence"/>
</dbReference>
<evidence type="ECO:0000256" key="14">
    <source>
        <dbReference type="ARBA" id="ARBA00023277"/>
    </source>
</evidence>
<comment type="domain">
    <text evidence="15">Consists of a single catalytic domain, but remodels its active-site architecture via a large structural change to exhibit dual activities.</text>
</comment>
<dbReference type="RefSeq" id="WP_088571716.1">
    <property type="nucleotide sequence ID" value="NZ_FYEK01000041.1"/>
</dbReference>
<evidence type="ECO:0000256" key="12">
    <source>
        <dbReference type="ARBA" id="ARBA00023239"/>
    </source>
</evidence>
<feature type="binding site" evidence="15">
    <location>
        <position position="96"/>
    </location>
    <ligand>
        <name>Mg(2+)</name>
        <dbReference type="ChEBI" id="CHEBI:18420"/>
        <label>1</label>
    </ligand>
</feature>
<comment type="similarity">
    <text evidence="4 15">Belongs to the FBP aldolase/phosphatase family.</text>
</comment>
<keyword evidence="11 15" id="KW-0460">Magnesium</keyword>
<feature type="binding site" evidence="15">
    <location>
        <position position="20"/>
    </location>
    <ligand>
        <name>Mg(2+)</name>
        <dbReference type="ChEBI" id="CHEBI:18420"/>
        <label>1</label>
    </ligand>
</feature>
<dbReference type="PIRSF" id="PIRSF015647">
    <property type="entry name" value="FBPtase_archl"/>
    <property type="match status" value="1"/>
</dbReference>
<dbReference type="InterPro" id="IPR036076">
    <property type="entry name" value="FBPase_V_sf"/>
</dbReference>
<feature type="binding site" evidence="15">
    <location>
        <position position="55"/>
    </location>
    <ligand>
        <name>Mg(2+)</name>
        <dbReference type="ChEBI" id="CHEBI:18420"/>
        <label>2</label>
    </ligand>
</feature>
<feature type="binding site" evidence="15">
    <location>
        <position position="234"/>
    </location>
    <ligand>
        <name>Mg(2+)</name>
        <dbReference type="ChEBI" id="CHEBI:18420"/>
        <label>2</label>
    </ligand>
</feature>
<feature type="binding site" description="in other chain" evidence="15">
    <location>
        <position position="20"/>
    </location>
    <ligand>
        <name>beta-D-fructose 1,6-bisphosphate</name>
        <dbReference type="ChEBI" id="CHEBI:32966"/>
        <note>ligand shared between dimeric partners</note>
    </ligand>
</feature>
<keyword evidence="13 15" id="KW-0704">Schiff base</keyword>
<feature type="binding site" description="in other chain" evidence="15">
    <location>
        <begin position="105"/>
        <end position="106"/>
    </location>
    <ligand>
        <name>beta-D-fructose 1,6-bisphosphate</name>
        <dbReference type="ChEBI" id="CHEBI:32966"/>
        <note>ligand shared between dimeric partners</note>
    </ligand>
</feature>
<dbReference type="PANTHER" id="PTHR38341:SF1">
    <property type="entry name" value="FRUCTOSE-1,6-BISPHOSPHATE ALDOLASE_PHOSPHATASE"/>
    <property type="match status" value="1"/>
</dbReference>
<feature type="binding site" evidence="15">
    <location>
        <position position="133"/>
    </location>
    <ligand>
        <name>Mg(2+)</name>
        <dbReference type="ChEBI" id="CHEBI:18420"/>
        <label>2</label>
    </ligand>
</feature>
<evidence type="ECO:0000256" key="15">
    <source>
        <dbReference type="HAMAP-Rule" id="MF_02067"/>
    </source>
</evidence>
<dbReference type="EC" id="3.1.3.11" evidence="6 15"/>
<name>A0A212RAU0_9CHLR</name>
<keyword evidence="12 15" id="KW-0456">Lyase</keyword>
<evidence type="ECO:0000256" key="13">
    <source>
        <dbReference type="ARBA" id="ARBA00023270"/>
    </source>
</evidence>
<dbReference type="InParanoid" id="A0A212RAU0"/>
<dbReference type="EC" id="4.1.2.13" evidence="15"/>
<dbReference type="GO" id="GO:0000287">
    <property type="term" value="F:magnesium ion binding"/>
    <property type="evidence" value="ECO:0007669"/>
    <property type="project" value="UniProtKB-UniRule"/>
</dbReference>